<dbReference type="SUPFAM" id="SSF49354">
    <property type="entry name" value="PapD-like"/>
    <property type="match status" value="1"/>
</dbReference>
<dbReference type="EMBL" id="FNKJ01000002">
    <property type="protein sequence ID" value="SDQ11138.1"/>
    <property type="molecule type" value="Genomic_DNA"/>
</dbReference>
<feature type="signal peptide" evidence="1">
    <location>
        <begin position="1"/>
        <end position="39"/>
    </location>
</feature>
<dbReference type="AlphaFoldDB" id="A0A1H0Y7K7"/>
<proteinExistence type="predicted"/>
<keyword evidence="1" id="KW-0732">Signal</keyword>
<reference evidence="3" key="1">
    <citation type="submission" date="2016-10" db="EMBL/GenBank/DDBJ databases">
        <authorList>
            <person name="Varghese N."/>
            <person name="Submissions S."/>
        </authorList>
    </citation>
    <scope>NUCLEOTIDE SEQUENCE [LARGE SCALE GENOMIC DNA]</scope>
    <source>
        <strain evidence="3">BS3775</strain>
    </source>
</reference>
<organism evidence="2 3">
    <name type="scientific">Pseudomonas moorei</name>
    <dbReference type="NCBI Taxonomy" id="395599"/>
    <lineage>
        <taxon>Bacteria</taxon>
        <taxon>Pseudomonadati</taxon>
        <taxon>Pseudomonadota</taxon>
        <taxon>Gammaproteobacteria</taxon>
        <taxon>Pseudomonadales</taxon>
        <taxon>Pseudomonadaceae</taxon>
        <taxon>Pseudomonas</taxon>
    </lineage>
</organism>
<accession>A0A1H0Y7K7</accession>
<dbReference type="Gene3D" id="2.60.40.10">
    <property type="entry name" value="Immunoglobulins"/>
    <property type="match status" value="1"/>
</dbReference>
<gene>
    <name evidence="2" type="ORF">SAMN04490195_0457</name>
</gene>
<sequence length="267" mass="29918">MGRLSRDRACVVFNVMRFKGMKRLWLLLGLSGFSLAVQAGPQINVGTVYDYLDSDKSTFLKRVYNSGDSTAFVKVNILEIVYDADGSHREIPVKPQSDGAGRDGLMASPARLIVPAKGMQGTRLLHMGARDTERYFRVRFVPVVPEKEDEFAVSSEEREAYKENLSAGVNVMTGFGTVFFVRPKNSRFDSVIDDSAGVYRLRNNGNTVVVIDEFRNCSLKNETECEPTTKHHVLAGKSFEFEKKPGREYRFNLIEGADKKALRVASQ</sequence>
<evidence type="ECO:0000256" key="1">
    <source>
        <dbReference type="SAM" id="SignalP"/>
    </source>
</evidence>
<evidence type="ECO:0000313" key="2">
    <source>
        <dbReference type="EMBL" id="SDQ11138.1"/>
    </source>
</evidence>
<evidence type="ECO:0000313" key="3">
    <source>
        <dbReference type="Proteomes" id="UP000199570"/>
    </source>
</evidence>
<evidence type="ECO:0008006" key="4">
    <source>
        <dbReference type="Google" id="ProtNLM"/>
    </source>
</evidence>
<keyword evidence="3" id="KW-1185">Reference proteome</keyword>
<dbReference type="InterPro" id="IPR008962">
    <property type="entry name" value="PapD-like_sf"/>
</dbReference>
<protein>
    <recommendedName>
        <fullName evidence="4">Molecular chaperone</fullName>
    </recommendedName>
</protein>
<name>A0A1H0Y7K7_9PSED</name>
<dbReference type="InterPro" id="IPR013783">
    <property type="entry name" value="Ig-like_fold"/>
</dbReference>
<dbReference type="Proteomes" id="UP000199570">
    <property type="component" value="Unassembled WGS sequence"/>
</dbReference>
<feature type="chain" id="PRO_5011450359" description="Molecular chaperone" evidence="1">
    <location>
        <begin position="40"/>
        <end position="267"/>
    </location>
</feature>